<feature type="domain" description="TraI-like C-terminal" evidence="4">
    <location>
        <begin position="574"/>
        <end position="657"/>
    </location>
</feature>
<proteinExistence type="predicted"/>
<evidence type="ECO:0000259" key="5">
    <source>
        <dbReference type="Pfam" id="PF22863"/>
    </source>
</evidence>
<comment type="caution">
    <text evidence="6">The sequence shown here is derived from an EMBL/GenBank/DDBJ whole genome shotgun (WGS) entry which is preliminary data.</text>
</comment>
<dbReference type="Pfam" id="PF22287">
    <property type="entry name" value="TraI-like_C"/>
    <property type="match status" value="1"/>
</dbReference>
<dbReference type="InterPro" id="IPR005094">
    <property type="entry name" value="Endonuclease_MobA/VirD2"/>
</dbReference>
<sequence length="666" mass="73329">MIAKRVKRTKATSDFARLGRYILAAKTEAAAQLWTRTADYILDVEGGGEKLAWSRITNCTSDEPGWAIREILVTQERNKRAKGDKTYHLIVSFPEGEVPTRALLEDIEDTLCAGIGYAEHQRISAAHSNTQHFHIHIAINRVHPRTLRCVEPFYDHPTLFRLCRALEQKHGLQLHPMDGSTLPGRPGDMEAHSGVASFLRWVKETAGAELVEGAAKAASWGELHAVLERYGLAIRPKGAGLAIVQEATGLGVKASSVDRSLSAKSLTRRLGAYEPPPMAAQRRPNGASLQGGADAARFITSAPAGDSAHPGRGYQRVPLHRHGNSEALYQEYQAQREALLKARAAQRAALRQAQADHAKELAAWYAARRAEIKRSPVLTAAERRHAYAMLAHQRRADAAAWRQERSRQRQGAAEQGLPTWQEFLTAEASRGNEGAVAVLRSRSRRQRRMAETLLTAADADVARHIVYERLRPKAGKDGALVYRVEDGGVVSDEAAQVRVTEVTAGAAFLALSLADDRFRGQALVVEGTDAFKTQVAQLAAVKGLEVRFADPELERERTRMAQPMTQAEGSTSVTDFISRRNNRRESVTSIDYTRLWTAKDAGPVVYQGRRRLQDGAEVVLLHRGGETLVKPVTPAQAAKASTWQLGQTVELDSRGRFLSPSRGRKR</sequence>
<dbReference type="RefSeq" id="WP_098735003.1">
    <property type="nucleotide sequence ID" value="NZ_PDKW01000037.1"/>
</dbReference>
<dbReference type="InterPro" id="IPR040677">
    <property type="entry name" value="LPD7"/>
</dbReference>
<reference evidence="7" key="1">
    <citation type="submission" date="2017-10" db="EMBL/GenBank/DDBJ databases">
        <authorList>
            <person name="Kravchenko I.K."/>
            <person name="Grouzdev D.S."/>
        </authorList>
    </citation>
    <scope>NUCLEOTIDE SEQUENCE [LARGE SCALE GENOMIC DNA]</scope>
    <source>
        <strain evidence="7">B2</strain>
    </source>
</reference>
<dbReference type="EMBL" id="PDKW01000037">
    <property type="protein sequence ID" value="PGH59011.1"/>
    <property type="molecule type" value="Genomic_DNA"/>
</dbReference>
<feature type="domain" description="Large polyvalent protein-associated" evidence="3">
    <location>
        <begin position="473"/>
        <end position="559"/>
    </location>
</feature>
<dbReference type="Pfam" id="PF03432">
    <property type="entry name" value="Relaxase"/>
    <property type="match status" value="1"/>
</dbReference>
<dbReference type="Pfam" id="PF18821">
    <property type="entry name" value="LPD7"/>
    <property type="match status" value="1"/>
</dbReference>
<dbReference type="Pfam" id="PF22863">
    <property type="entry name" value="TraI_middle"/>
    <property type="match status" value="1"/>
</dbReference>
<evidence type="ECO:0000259" key="2">
    <source>
        <dbReference type="Pfam" id="PF03432"/>
    </source>
</evidence>
<dbReference type="InterPro" id="IPR054461">
    <property type="entry name" value="TraI-like_C"/>
</dbReference>
<protein>
    <submittedName>
        <fullName evidence="6">Uncharacterized protein</fullName>
    </submittedName>
</protein>
<evidence type="ECO:0000256" key="1">
    <source>
        <dbReference type="SAM" id="MobiDB-lite"/>
    </source>
</evidence>
<name>A0A2B8BM35_9PROT</name>
<feature type="domain" description="TraI-like middle" evidence="5">
    <location>
        <begin position="185"/>
        <end position="275"/>
    </location>
</feature>
<dbReference type="Proteomes" id="UP000225379">
    <property type="component" value="Unassembled WGS sequence"/>
</dbReference>
<dbReference type="InterPro" id="IPR049751">
    <property type="entry name" value="TraI/MobA_relaxases"/>
</dbReference>
<evidence type="ECO:0000313" key="6">
    <source>
        <dbReference type="EMBL" id="PGH59011.1"/>
    </source>
</evidence>
<dbReference type="AlphaFoldDB" id="A0A2B8BM35"/>
<keyword evidence="7" id="KW-1185">Reference proteome</keyword>
<organism evidence="6 7">
    <name type="scientific">Azospirillum palustre</name>
    <dbReference type="NCBI Taxonomy" id="2044885"/>
    <lineage>
        <taxon>Bacteria</taxon>
        <taxon>Pseudomonadati</taxon>
        <taxon>Pseudomonadota</taxon>
        <taxon>Alphaproteobacteria</taxon>
        <taxon>Rhodospirillales</taxon>
        <taxon>Azospirillaceae</taxon>
        <taxon>Azospirillum</taxon>
    </lineage>
</organism>
<dbReference type="OrthoDB" id="279005at2"/>
<feature type="region of interest" description="Disordered" evidence="1">
    <location>
        <begin position="268"/>
        <end position="292"/>
    </location>
</feature>
<dbReference type="NCBIfam" id="NF041893">
    <property type="entry name" value="TraI_MobP_relax"/>
    <property type="match status" value="1"/>
</dbReference>
<evidence type="ECO:0000313" key="7">
    <source>
        <dbReference type="Proteomes" id="UP000225379"/>
    </source>
</evidence>
<feature type="domain" description="MobA/VirD2-like nuclease" evidence="2">
    <location>
        <begin position="40"/>
        <end position="172"/>
    </location>
</feature>
<accession>A0A2B8BM35</accession>
<evidence type="ECO:0000259" key="4">
    <source>
        <dbReference type="Pfam" id="PF22287"/>
    </source>
</evidence>
<evidence type="ECO:0000259" key="3">
    <source>
        <dbReference type="Pfam" id="PF18821"/>
    </source>
</evidence>
<gene>
    <name evidence="6" type="ORF">CRT60_03235</name>
</gene>
<dbReference type="InterPro" id="IPR054462">
    <property type="entry name" value="TraI_M"/>
</dbReference>